<dbReference type="KEGG" id="dmt:DESME_02065"/>
<gene>
    <name evidence="10" type="ORF">DESME_02065</name>
</gene>
<keyword evidence="11" id="KW-1185">Reference proteome</keyword>
<dbReference type="EMBL" id="CP007032">
    <property type="protein sequence ID" value="AHF05994.1"/>
    <property type="molecule type" value="Genomic_DNA"/>
</dbReference>
<dbReference type="OrthoDB" id="9775255at2"/>
<evidence type="ECO:0000256" key="2">
    <source>
        <dbReference type="ARBA" id="ARBA00009152"/>
    </source>
</evidence>
<dbReference type="GO" id="GO:0005737">
    <property type="term" value="C:cytoplasm"/>
    <property type="evidence" value="ECO:0007669"/>
    <property type="project" value="TreeGrafter"/>
</dbReference>
<dbReference type="PANTHER" id="PTHR21039">
    <property type="entry name" value="HISTIDINOL PHOSPHATASE-RELATED"/>
    <property type="match status" value="1"/>
</dbReference>
<reference evidence="10 11" key="1">
    <citation type="submission" date="2013-12" db="EMBL/GenBank/DDBJ databases">
        <authorList>
            <consortium name="DOE Joint Genome Institute"/>
            <person name="Smidt H."/>
            <person name="Huntemann M."/>
            <person name="Han J."/>
            <person name="Chen A."/>
            <person name="Kyrpides N."/>
            <person name="Mavromatis K."/>
            <person name="Markowitz V."/>
            <person name="Palaniappan K."/>
            <person name="Ivanova N."/>
            <person name="Schaumberg A."/>
            <person name="Pati A."/>
            <person name="Liolios K."/>
            <person name="Nordberg H.P."/>
            <person name="Cantor M.N."/>
            <person name="Hua S.X."/>
            <person name="Woyke T."/>
        </authorList>
    </citation>
    <scope>NUCLEOTIDE SEQUENCE [LARGE SCALE GENOMIC DNA]</scope>
    <source>
        <strain evidence="11">DSM 15288</strain>
    </source>
</reference>
<comment type="pathway">
    <text evidence="1 8">Amino-acid biosynthesis; L-histidine biosynthesis; L-histidine from 5-phospho-alpha-D-ribose 1-diphosphate: step 8/9.</text>
</comment>
<dbReference type="PANTHER" id="PTHR21039:SF0">
    <property type="entry name" value="HISTIDINOL-PHOSPHATASE"/>
    <property type="match status" value="1"/>
</dbReference>
<dbReference type="Proteomes" id="UP000010847">
    <property type="component" value="Chromosome"/>
</dbReference>
<evidence type="ECO:0000313" key="10">
    <source>
        <dbReference type="EMBL" id="AHF05994.1"/>
    </source>
</evidence>
<dbReference type="NCBIfam" id="TIGR01856">
    <property type="entry name" value="hisJ_fam"/>
    <property type="match status" value="1"/>
</dbReference>
<evidence type="ECO:0000256" key="8">
    <source>
        <dbReference type="RuleBase" id="RU366003"/>
    </source>
</evidence>
<evidence type="ECO:0000313" key="11">
    <source>
        <dbReference type="Proteomes" id="UP000010847"/>
    </source>
</evidence>
<dbReference type="GO" id="GO:0000105">
    <property type="term" value="P:L-histidine biosynthetic process"/>
    <property type="evidence" value="ECO:0007669"/>
    <property type="project" value="UniProtKB-UniRule"/>
</dbReference>
<dbReference type="AlphaFoldDB" id="W0E9U1"/>
<evidence type="ECO:0000256" key="7">
    <source>
        <dbReference type="ARBA" id="ARBA00049158"/>
    </source>
</evidence>
<dbReference type="InterPro" id="IPR016195">
    <property type="entry name" value="Pol/histidinol_Pase-like"/>
</dbReference>
<keyword evidence="5 8" id="KW-0378">Hydrolase</keyword>
<dbReference type="InterPro" id="IPR004013">
    <property type="entry name" value="PHP_dom"/>
</dbReference>
<sequence>MKIADYHLHSQFSRDGMQTMDDACNKAIQLGISELCFTDHLEFADNYWVDYPEYRRSIEVAQMKFQKELTIKVGLEIGFDKKAQQQIKEYLEGKDFDFLIGSLHWIDEVDLFNGEFFRGKRVQDAIREYFQALQERISLFDFSVLGHITLFKRFFERLKVSPSDFDWSNYDGLLQAILQDLIDQGKGIELNTRVPLIDLDFRILRLYKKLGGEIVTLGSDAHHFRSMHTMKEGFQALQDAGFRYYCVFEHRKPQFIVIDDES</sequence>
<dbReference type="UniPathway" id="UPA00031">
    <property type="reaction ID" value="UER00013"/>
</dbReference>
<keyword evidence="4 8" id="KW-0028">Amino-acid biosynthesis</keyword>
<evidence type="ECO:0000256" key="5">
    <source>
        <dbReference type="ARBA" id="ARBA00022801"/>
    </source>
</evidence>
<evidence type="ECO:0000256" key="3">
    <source>
        <dbReference type="ARBA" id="ARBA00013085"/>
    </source>
</evidence>
<dbReference type="HOGENOM" id="CLU_054611_3_0_9"/>
<dbReference type="InterPro" id="IPR003141">
    <property type="entry name" value="Pol/His_phosphatase_N"/>
</dbReference>
<dbReference type="SUPFAM" id="SSF89550">
    <property type="entry name" value="PHP domain-like"/>
    <property type="match status" value="1"/>
</dbReference>
<evidence type="ECO:0000259" key="9">
    <source>
        <dbReference type="SMART" id="SM00481"/>
    </source>
</evidence>
<dbReference type="InterPro" id="IPR010140">
    <property type="entry name" value="Histidinol_P_phosphatase_HisJ"/>
</dbReference>
<comment type="catalytic activity">
    <reaction evidence="7 8">
        <text>L-histidinol phosphate + H2O = L-histidinol + phosphate</text>
        <dbReference type="Rhea" id="RHEA:14465"/>
        <dbReference type="ChEBI" id="CHEBI:15377"/>
        <dbReference type="ChEBI" id="CHEBI:43474"/>
        <dbReference type="ChEBI" id="CHEBI:57699"/>
        <dbReference type="ChEBI" id="CHEBI:57980"/>
        <dbReference type="EC" id="3.1.3.15"/>
    </reaction>
</comment>
<proteinExistence type="inferred from homology"/>
<organism evidence="10 11">
    <name type="scientific">Desulfitobacterium metallireducens DSM 15288</name>
    <dbReference type="NCBI Taxonomy" id="871968"/>
    <lineage>
        <taxon>Bacteria</taxon>
        <taxon>Bacillati</taxon>
        <taxon>Bacillota</taxon>
        <taxon>Clostridia</taxon>
        <taxon>Eubacteriales</taxon>
        <taxon>Desulfitobacteriaceae</taxon>
        <taxon>Desulfitobacterium</taxon>
    </lineage>
</organism>
<evidence type="ECO:0000256" key="4">
    <source>
        <dbReference type="ARBA" id="ARBA00022605"/>
    </source>
</evidence>
<dbReference type="RefSeq" id="WP_006716454.1">
    <property type="nucleotide sequence ID" value="NZ_CP007032.1"/>
</dbReference>
<protein>
    <recommendedName>
        <fullName evidence="3 8">Histidinol-phosphatase</fullName>
        <shortName evidence="8">HolPase</shortName>
        <ecNumber evidence="3 8">3.1.3.15</ecNumber>
    </recommendedName>
</protein>
<accession>W0E9U1</accession>
<feature type="domain" description="Polymerase/histidinol phosphatase N-terminal" evidence="9">
    <location>
        <begin position="4"/>
        <end position="81"/>
    </location>
</feature>
<evidence type="ECO:0000256" key="1">
    <source>
        <dbReference type="ARBA" id="ARBA00004970"/>
    </source>
</evidence>
<keyword evidence="6 8" id="KW-0368">Histidine biosynthesis</keyword>
<dbReference type="EC" id="3.1.3.15" evidence="3 8"/>
<dbReference type="GO" id="GO:0004401">
    <property type="term" value="F:histidinol-phosphatase activity"/>
    <property type="evidence" value="ECO:0007669"/>
    <property type="project" value="UniProtKB-UniRule"/>
</dbReference>
<dbReference type="Pfam" id="PF02811">
    <property type="entry name" value="PHP"/>
    <property type="match status" value="1"/>
</dbReference>
<evidence type="ECO:0000256" key="6">
    <source>
        <dbReference type="ARBA" id="ARBA00023102"/>
    </source>
</evidence>
<dbReference type="SMART" id="SM00481">
    <property type="entry name" value="POLIIIAc"/>
    <property type="match status" value="1"/>
</dbReference>
<dbReference type="eggNOG" id="COG1387">
    <property type="taxonomic scope" value="Bacteria"/>
</dbReference>
<name>W0E9U1_9FIRM</name>
<dbReference type="Gene3D" id="3.20.20.140">
    <property type="entry name" value="Metal-dependent hydrolases"/>
    <property type="match status" value="1"/>
</dbReference>
<dbReference type="STRING" id="871968.DESME_02065"/>
<comment type="similarity">
    <text evidence="2 8">Belongs to the PHP hydrolase family. HisK subfamily.</text>
</comment>